<keyword evidence="2" id="KW-0812">Transmembrane</keyword>
<evidence type="ECO:0000256" key="1">
    <source>
        <dbReference type="SAM" id="MobiDB-lite"/>
    </source>
</evidence>
<accession>W2CJD9</accession>
<proteinExistence type="predicted"/>
<feature type="compositionally biased region" description="Basic and acidic residues" evidence="1">
    <location>
        <begin position="57"/>
        <end position="67"/>
    </location>
</feature>
<name>W2CJD9_9BACT</name>
<evidence type="ECO:0000313" key="3">
    <source>
        <dbReference type="EMBL" id="ETK07359.1"/>
    </source>
</evidence>
<feature type="region of interest" description="Disordered" evidence="1">
    <location>
        <begin position="48"/>
        <end position="68"/>
    </location>
</feature>
<feature type="transmembrane region" description="Helical" evidence="2">
    <location>
        <begin position="80"/>
        <end position="99"/>
    </location>
</feature>
<gene>
    <name evidence="3" type="ORF">T231_17705</name>
</gene>
<sequence>MNISVRVRWSSFLLLIEEKKQKKIKSSTEAGEVVRVHEILRYVPGKLRRRPQPPCLDARKESKENQGVRDTGQFGLVRDVYLICFLFFVFGLSSFLLLIEEKKQKKIKASAEAGEAGRVLYGM</sequence>
<protein>
    <submittedName>
        <fullName evidence="3">Uncharacterized protein</fullName>
    </submittedName>
</protein>
<dbReference type="AlphaFoldDB" id="W2CJD9"/>
<keyword evidence="2" id="KW-0472">Membrane</keyword>
<comment type="caution">
    <text evidence="3">The sequence shown here is derived from an EMBL/GenBank/DDBJ whole genome shotgun (WGS) entry which is preliminary data.</text>
</comment>
<organism evidence="3 4">
    <name type="scientific">Tannerella sp. oral taxon BU063 isolate Cell 6/7/9</name>
    <dbReference type="NCBI Taxonomy" id="1411021"/>
    <lineage>
        <taxon>Bacteria</taxon>
        <taxon>Pseudomonadati</taxon>
        <taxon>Bacteroidota</taxon>
        <taxon>Bacteroidia</taxon>
        <taxon>Bacteroidales</taxon>
        <taxon>Tannerellaceae</taxon>
        <taxon>Tannerella</taxon>
    </lineage>
</organism>
<reference evidence="3 4" key="1">
    <citation type="submission" date="2013-11" db="EMBL/GenBank/DDBJ databases">
        <title>Single cell genomics of uncultured Tannerella BU063 (oral taxon 286).</title>
        <authorList>
            <person name="Beall C.J."/>
            <person name="Campbell A.G."/>
            <person name="Griffen A.L."/>
            <person name="Podar M."/>
            <person name="Leys E.J."/>
        </authorList>
    </citation>
    <scope>NUCLEOTIDE SEQUENCE [LARGE SCALE GENOMIC DNA]</scope>
    <source>
        <strain evidence="3">Cell 6/7/9</strain>
    </source>
</reference>
<keyword evidence="2" id="KW-1133">Transmembrane helix</keyword>
<evidence type="ECO:0000256" key="2">
    <source>
        <dbReference type="SAM" id="Phobius"/>
    </source>
</evidence>
<dbReference type="EMBL" id="AYYD01001286">
    <property type="protein sequence ID" value="ETK07359.1"/>
    <property type="molecule type" value="Genomic_DNA"/>
</dbReference>
<evidence type="ECO:0000313" key="4">
    <source>
        <dbReference type="Proteomes" id="UP000018874"/>
    </source>
</evidence>
<keyword evidence="4" id="KW-1185">Reference proteome</keyword>
<dbReference type="Proteomes" id="UP000018874">
    <property type="component" value="Unassembled WGS sequence"/>
</dbReference>